<dbReference type="EMBL" id="BOMB01000006">
    <property type="protein sequence ID" value="GID10225.1"/>
    <property type="molecule type" value="Genomic_DNA"/>
</dbReference>
<gene>
    <name evidence="2" type="ORF">Aru02nite_11140</name>
</gene>
<evidence type="ECO:0000256" key="1">
    <source>
        <dbReference type="SAM" id="MobiDB-lite"/>
    </source>
</evidence>
<feature type="region of interest" description="Disordered" evidence="1">
    <location>
        <begin position="1"/>
        <end position="39"/>
    </location>
</feature>
<comment type="caution">
    <text evidence="2">The sequence shown here is derived from an EMBL/GenBank/DDBJ whole genome shotgun (WGS) entry which is preliminary data.</text>
</comment>
<dbReference type="AlphaFoldDB" id="A0A8J3J1A3"/>
<proteinExistence type="predicted"/>
<keyword evidence="3" id="KW-1185">Reference proteome</keyword>
<evidence type="ECO:0008006" key="4">
    <source>
        <dbReference type="Google" id="ProtNLM"/>
    </source>
</evidence>
<name>A0A8J3J1A3_9ACTN</name>
<dbReference type="InterPro" id="IPR025855">
    <property type="entry name" value="Replic_Relax"/>
</dbReference>
<protein>
    <recommendedName>
        <fullName evidence="4">Replication-relaxation</fullName>
    </recommendedName>
</protein>
<reference evidence="2" key="1">
    <citation type="submission" date="2021-01" db="EMBL/GenBank/DDBJ databases">
        <title>Whole genome shotgun sequence of Actinocatenispora rupis NBRC 107355.</title>
        <authorList>
            <person name="Komaki H."/>
            <person name="Tamura T."/>
        </authorList>
    </citation>
    <scope>NUCLEOTIDE SEQUENCE</scope>
    <source>
        <strain evidence="2">NBRC 107355</strain>
    </source>
</reference>
<evidence type="ECO:0000313" key="2">
    <source>
        <dbReference type="EMBL" id="GID10225.1"/>
    </source>
</evidence>
<dbReference type="Proteomes" id="UP000612808">
    <property type="component" value="Unassembled WGS sequence"/>
</dbReference>
<organism evidence="2 3">
    <name type="scientific">Actinocatenispora rupis</name>
    <dbReference type="NCBI Taxonomy" id="519421"/>
    <lineage>
        <taxon>Bacteria</taxon>
        <taxon>Bacillati</taxon>
        <taxon>Actinomycetota</taxon>
        <taxon>Actinomycetes</taxon>
        <taxon>Micromonosporales</taxon>
        <taxon>Micromonosporaceae</taxon>
        <taxon>Actinocatenispora</taxon>
    </lineage>
</organism>
<sequence length="370" mass="40503">MNPFHRLKALTRNPRTDRRAADPLRPTPCPTPRLTPCRTPRRSLAANKRLTPQVSAHVSGRIQTRLPLSGDRPGGQATVQPAARPLSVFGVIGSVTDRDRVLLNLLSEHGTLTTAQITTMLFGSPSTAKQRLARLRALLLLDAFRPHNPATGTRGVNHWTLGVLGARLVAAADDRDMPAPSTVARRRDRLAASPRLAHLVGVNQFFADLTGHARHTPETGRLSRWWSEPRTRRAFAERIRPDGHGVWTGPAGPVGFFLEHDTGTERPLARLIAKLDGYQRLADAGGPSWPVLFWLPNATREQHLHDRLATTSIGRDVIVATAHRHCNRPTATHHPAEAMWQVHGGPDARLPIGELPHTADLIGPLNPGLA</sequence>
<evidence type="ECO:0000313" key="3">
    <source>
        <dbReference type="Proteomes" id="UP000612808"/>
    </source>
</evidence>
<dbReference type="Pfam" id="PF13814">
    <property type="entry name" value="Replic_Relax"/>
    <property type="match status" value="1"/>
</dbReference>
<accession>A0A8J3J1A3</accession>